<name>A0A6G0SZJ8_APHGL</name>
<dbReference type="GO" id="GO:0005634">
    <property type="term" value="C:nucleus"/>
    <property type="evidence" value="ECO:0007669"/>
    <property type="project" value="UniProtKB-SubCell"/>
</dbReference>
<dbReference type="InterPro" id="IPR040092">
    <property type="entry name" value="TBRG1"/>
</dbReference>
<dbReference type="PANTHER" id="PTHR22715">
    <property type="entry name" value="TRANSFORMING GROWTH FACTOR BETA REGULATED GENE 1"/>
    <property type="match status" value="1"/>
</dbReference>
<comment type="subcellular location">
    <subcellularLocation>
        <location evidence="1">Nucleus</location>
    </subcellularLocation>
</comment>
<dbReference type="OrthoDB" id="285793at2759"/>
<comment type="caution">
    <text evidence="4">The sequence shown here is derived from an EMBL/GenBank/DDBJ whole genome shotgun (WGS) entry which is preliminary data.</text>
</comment>
<dbReference type="Proteomes" id="UP000475862">
    <property type="component" value="Unassembled WGS sequence"/>
</dbReference>
<accession>A0A6G0SZJ8</accession>
<dbReference type="PROSITE" id="PS51543">
    <property type="entry name" value="FYRC"/>
    <property type="match status" value="1"/>
</dbReference>
<protein>
    <recommendedName>
        <fullName evidence="6">Transforming growth factor beta regulator 1</fullName>
    </recommendedName>
</protein>
<dbReference type="GO" id="GO:0051726">
    <property type="term" value="P:regulation of cell cycle"/>
    <property type="evidence" value="ECO:0007669"/>
    <property type="project" value="TreeGrafter"/>
</dbReference>
<organism evidence="4 5">
    <name type="scientific">Aphis glycines</name>
    <name type="common">Soybean aphid</name>
    <dbReference type="NCBI Taxonomy" id="307491"/>
    <lineage>
        <taxon>Eukaryota</taxon>
        <taxon>Metazoa</taxon>
        <taxon>Ecdysozoa</taxon>
        <taxon>Arthropoda</taxon>
        <taxon>Hexapoda</taxon>
        <taxon>Insecta</taxon>
        <taxon>Pterygota</taxon>
        <taxon>Neoptera</taxon>
        <taxon>Paraneoptera</taxon>
        <taxon>Hemiptera</taxon>
        <taxon>Sternorrhyncha</taxon>
        <taxon>Aphidomorpha</taxon>
        <taxon>Aphidoidea</taxon>
        <taxon>Aphididae</taxon>
        <taxon>Aphidini</taxon>
        <taxon>Aphis</taxon>
        <taxon>Aphis</taxon>
    </lineage>
</organism>
<evidence type="ECO:0000313" key="5">
    <source>
        <dbReference type="Proteomes" id="UP000475862"/>
    </source>
</evidence>
<dbReference type="PROSITE" id="PS51542">
    <property type="entry name" value="FYRN"/>
    <property type="match status" value="1"/>
</dbReference>
<keyword evidence="2" id="KW-0539">Nucleus</keyword>
<dbReference type="InterPro" id="IPR003889">
    <property type="entry name" value="FYrich_C"/>
</dbReference>
<keyword evidence="5" id="KW-1185">Reference proteome</keyword>
<gene>
    <name evidence="4" type="ORF">AGLY_015900</name>
</gene>
<evidence type="ECO:0008006" key="6">
    <source>
        <dbReference type="Google" id="ProtNLM"/>
    </source>
</evidence>
<dbReference type="Pfam" id="PF05965">
    <property type="entry name" value="FYRC"/>
    <property type="match status" value="1"/>
</dbReference>
<evidence type="ECO:0000256" key="1">
    <source>
        <dbReference type="ARBA" id="ARBA00004123"/>
    </source>
</evidence>
<dbReference type="Pfam" id="PF05964">
    <property type="entry name" value="FYRN"/>
    <property type="match status" value="1"/>
</dbReference>
<dbReference type="AlphaFoldDB" id="A0A6G0SZJ8"/>
<proteinExistence type="predicted"/>
<feature type="region of interest" description="Disordered" evidence="3">
    <location>
        <begin position="89"/>
        <end position="113"/>
    </location>
</feature>
<evidence type="ECO:0000313" key="4">
    <source>
        <dbReference type="EMBL" id="KAE9523682.1"/>
    </source>
</evidence>
<dbReference type="EMBL" id="VYZN01000078">
    <property type="protein sequence ID" value="KAE9523682.1"/>
    <property type="molecule type" value="Genomic_DNA"/>
</dbReference>
<dbReference type="PANTHER" id="PTHR22715:SF0">
    <property type="entry name" value="TRANSFORMING GROWTH FACTOR BETA REGULATOR 1"/>
    <property type="match status" value="1"/>
</dbReference>
<feature type="compositionally biased region" description="Basic residues" evidence="3">
    <location>
        <begin position="104"/>
        <end position="113"/>
    </location>
</feature>
<evidence type="ECO:0000256" key="2">
    <source>
        <dbReference type="ARBA" id="ARBA00023242"/>
    </source>
</evidence>
<evidence type="ECO:0000256" key="3">
    <source>
        <dbReference type="SAM" id="MobiDB-lite"/>
    </source>
</evidence>
<reference evidence="4 5" key="1">
    <citation type="submission" date="2019-08" db="EMBL/GenBank/DDBJ databases">
        <title>The genome of the soybean aphid Biotype 1, its phylome, world population structure and adaptation to the North American continent.</title>
        <authorList>
            <person name="Giordano R."/>
            <person name="Donthu R.K."/>
            <person name="Hernandez A.G."/>
            <person name="Wright C.L."/>
            <person name="Zimin A.V."/>
        </authorList>
    </citation>
    <scope>NUCLEOTIDE SEQUENCE [LARGE SCALE GENOMIC DNA]</scope>
    <source>
        <tissue evidence="4">Whole aphids</tissue>
    </source>
</reference>
<sequence length="293" mass="33623">MYPVDNRNIWINNHVNNPNSPYDYKRKKLKKVIRDMVYENAAICDEISLTQEKILIVREECKFLTKKLKIFEPQLDTSIASVNTTQVKKSTPRKKATTNGVTPKPRRPAAKHKKNIIEVQEPITSGNVTIYNLGEIVYDTPFYYSDCAIYPAGYYASRTYAHFRNIFSKCTYHCKVIKAGSSPRFEIMDHDKHFKVTGLSTDECHSHLISLINKLLGAEDLIPANRNGDRFFGLTLPPVRMKLQEAPESKFCTGYIPLELQPDNHESELKAESDPAVSFEGLHNTLNRFRSRH</sequence>
<dbReference type="InterPro" id="IPR003888">
    <property type="entry name" value="FYrich_N"/>
</dbReference>
<dbReference type="Gene3D" id="3.30.160.360">
    <property type="match status" value="1"/>
</dbReference>